<evidence type="ECO:0000256" key="1">
    <source>
        <dbReference type="ARBA" id="ARBA00001966"/>
    </source>
</evidence>
<sequence>MTKQQYTPMADGFYPELARGAAVMEALDPDRVTEDDVRKSLGAGRITERDFLVLLSPAAEGYLEPMARRARDETIRHFGKTIQLFTPLYLANFCTNRCVYCGFNTNRSIPRQMLTLEEVEAEAKAIAATGLRKILALTGDAPAKTGARYLASCIEVLARYFPSVGIEVPSMTVEEYALVVAAGADSMTMFQETYNEVLYEKLHPAGPKRDFGFRLDAPQRAVMGGMRSVNLGALLGLDHWRRDMFYTGLHAAFLQERYPEQEVSVSLPRMRPCGEKPTTREERDFAATPVSDTHFVQALLAFRCFMPQAGITLSTREPAFLRDKLIPLGVTRISAGVCTAVGGHVAADDAAEREPQFDISDPRSVDEMVAVLEAMGYQPVFTDWVLSGKGEAALTAGIGHALGQTLGKAGSAGIDCNGAGI</sequence>
<dbReference type="PROSITE" id="PS51918">
    <property type="entry name" value="RADICAL_SAM"/>
    <property type="match status" value="1"/>
</dbReference>
<dbReference type="SMART" id="SM00876">
    <property type="entry name" value="BATS"/>
    <property type="match status" value="1"/>
</dbReference>
<dbReference type="InterPro" id="IPR012726">
    <property type="entry name" value="ThiH"/>
</dbReference>
<dbReference type="InterPro" id="IPR034428">
    <property type="entry name" value="ThiH/NoCL/HydG-like"/>
</dbReference>
<dbReference type="InterPro" id="IPR058240">
    <property type="entry name" value="rSAM_sf"/>
</dbReference>
<evidence type="ECO:0000313" key="8">
    <source>
        <dbReference type="EMBL" id="SBV94968.1"/>
    </source>
</evidence>
<proteinExistence type="predicted"/>
<dbReference type="InterPro" id="IPR013785">
    <property type="entry name" value="Aldolase_TIM"/>
</dbReference>
<dbReference type="GO" id="GO:0051539">
    <property type="term" value="F:4 iron, 4 sulfur cluster binding"/>
    <property type="evidence" value="ECO:0007669"/>
    <property type="project" value="UniProtKB-KW"/>
</dbReference>
<reference evidence="8" key="1">
    <citation type="submission" date="2016-04" db="EMBL/GenBank/DDBJ databases">
        <authorList>
            <person name="Evans L.H."/>
            <person name="Alamgir A."/>
            <person name="Owens N."/>
            <person name="Weber N.D."/>
            <person name="Virtaneva K."/>
            <person name="Barbian K."/>
            <person name="Babar A."/>
            <person name="Rosenke K."/>
        </authorList>
    </citation>
    <scope>NUCLEOTIDE SEQUENCE</scope>
    <source>
        <strain evidence="8">86</strain>
    </source>
</reference>
<accession>A0A212J697</accession>
<comment type="cofactor">
    <cofactor evidence="1">
        <name>[4Fe-4S] cluster</name>
        <dbReference type="ChEBI" id="CHEBI:49883"/>
    </cofactor>
</comment>
<dbReference type="SFLD" id="SFLDG01060">
    <property type="entry name" value="BATS_domain_containing"/>
    <property type="match status" value="1"/>
</dbReference>
<evidence type="ECO:0000256" key="3">
    <source>
        <dbReference type="ARBA" id="ARBA00022691"/>
    </source>
</evidence>
<dbReference type="PANTHER" id="PTHR43583">
    <property type="entry name" value="2-IMINOACETATE SYNTHASE"/>
    <property type="match status" value="1"/>
</dbReference>
<keyword evidence="4" id="KW-0479">Metal-binding</keyword>
<keyword evidence="3" id="KW-0949">S-adenosyl-L-methionine</keyword>
<dbReference type="SFLD" id="SFLDG01081">
    <property type="entry name" value="cleavage_of_the_Ca-Cb_bond_in"/>
    <property type="match status" value="1"/>
</dbReference>
<dbReference type="AlphaFoldDB" id="A0A212J697"/>
<keyword evidence="6" id="KW-0411">Iron-sulfur</keyword>
<dbReference type="InterPro" id="IPR010722">
    <property type="entry name" value="BATS_dom"/>
</dbReference>
<dbReference type="EMBL" id="FLUQ01000001">
    <property type="protein sequence ID" value="SBV94968.1"/>
    <property type="molecule type" value="Genomic_DNA"/>
</dbReference>
<dbReference type="GO" id="GO:0005506">
    <property type="term" value="F:iron ion binding"/>
    <property type="evidence" value="ECO:0007669"/>
    <property type="project" value="InterPro"/>
</dbReference>
<dbReference type="NCBIfam" id="TIGR02351">
    <property type="entry name" value="thiH"/>
    <property type="match status" value="1"/>
</dbReference>
<dbReference type="GO" id="GO:0009228">
    <property type="term" value="P:thiamine biosynthetic process"/>
    <property type="evidence" value="ECO:0007669"/>
    <property type="project" value="InterPro"/>
</dbReference>
<dbReference type="PANTHER" id="PTHR43583:SF1">
    <property type="entry name" value="2-IMINOACETATE SYNTHASE"/>
    <property type="match status" value="1"/>
</dbReference>
<organism evidence="8">
    <name type="scientific">uncultured delta proteobacterium</name>
    <dbReference type="NCBI Taxonomy" id="34034"/>
    <lineage>
        <taxon>Bacteria</taxon>
        <taxon>Deltaproteobacteria</taxon>
        <taxon>environmental samples</taxon>
    </lineage>
</organism>
<dbReference type="Pfam" id="PF04055">
    <property type="entry name" value="Radical_SAM"/>
    <property type="match status" value="1"/>
</dbReference>
<keyword evidence="5" id="KW-0408">Iron</keyword>
<evidence type="ECO:0000256" key="5">
    <source>
        <dbReference type="ARBA" id="ARBA00023004"/>
    </source>
</evidence>
<name>A0A212J697_9DELT</name>
<gene>
    <name evidence="8" type="ORF">KL86DPRO_10790</name>
</gene>
<dbReference type="Gene3D" id="3.20.20.70">
    <property type="entry name" value="Aldolase class I"/>
    <property type="match status" value="1"/>
</dbReference>
<evidence type="ECO:0000256" key="4">
    <source>
        <dbReference type="ARBA" id="ARBA00022723"/>
    </source>
</evidence>
<dbReference type="CDD" id="cd01335">
    <property type="entry name" value="Radical_SAM"/>
    <property type="match status" value="1"/>
</dbReference>
<dbReference type="Pfam" id="PF06968">
    <property type="entry name" value="BATS"/>
    <property type="match status" value="1"/>
</dbReference>
<protein>
    <submittedName>
        <fullName evidence="8">Thiazole biosynthesis protein ThiH</fullName>
    </submittedName>
</protein>
<dbReference type="SFLD" id="SFLDF00301">
    <property type="entry name" value="2-iminoacetate_synthase_(ThiH)"/>
    <property type="match status" value="1"/>
</dbReference>
<dbReference type="GO" id="GO:0003824">
    <property type="term" value="F:catalytic activity"/>
    <property type="evidence" value="ECO:0007669"/>
    <property type="project" value="InterPro"/>
</dbReference>
<dbReference type="SFLD" id="SFLDS00029">
    <property type="entry name" value="Radical_SAM"/>
    <property type="match status" value="1"/>
</dbReference>
<keyword evidence="2" id="KW-0004">4Fe-4S</keyword>
<evidence type="ECO:0000256" key="2">
    <source>
        <dbReference type="ARBA" id="ARBA00022485"/>
    </source>
</evidence>
<evidence type="ECO:0000256" key="6">
    <source>
        <dbReference type="ARBA" id="ARBA00023014"/>
    </source>
</evidence>
<dbReference type="SUPFAM" id="SSF102114">
    <property type="entry name" value="Radical SAM enzymes"/>
    <property type="match status" value="1"/>
</dbReference>
<evidence type="ECO:0000259" key="7">
    <source>
        <dbReference type="PROSITE" id="PS51918"/>
    </source>
</evidence>
<feature type="domain" description="Radical SAM core" evidence="7">
    <location>
        <begin position="80"/>
        <end position="286"/>
    </location>
</feature>
<dbReference type="InterPro" id="IPR007197">
    <property type="entry name" value="rSAM"/>
</dbReference>